<evidence type="ECO:0000313" key="7">
    <source>
        <dbReference type="Proteomes" id="UP000236182"/>
    </source>
</evidence>
<feature type="domain" description="TNase-like" evidence="5">
    <location>
        <begin position="19"/>
        <end position="141"/>
    </location>
</feature>
<dbReference type="Pfam" id="PF00565">
    <property type="entry name" value="SNase"/>
    <property type="match status" value="1"/>
</dbReference>
<dbReference type="GO" id="GO:0004519">
    <property type="term" value="F:endonuclease activity"/>
    <property type="evidence" value="ECO:0007669"/>
    <property type="project" value="UniProtKB-KW"/>
</dbReference>
<evidence type="ECO:0000256" key="3">
    <source>
        <dbReference type="ARBA" id="ARBA00022801"/>
    </source>
</evidence>
<proteinExistence type="predicted"/>
<dbReference type="PANTHER" id="PTHR12302">
    <property type="entry name" value="EBNA2 BINDING PROTEIN P100"/>
    <property type="match status" value="1"/>
</dbReference>
<comment type="caution">
    <text evidence="6">The sequence shown here is derived from an EMBL/GenBank/DDBJ whole genome shotgun (WGS) entry which is preliminary data.</text>
</comment>
<dbReference type="GO" id="GO:0016787">
    <property type="term" value="F:hydrolase activity"/>
    <property type="evidence" value="ECO:0007669"/>
    <property type="project" value="UniProtKB-KW"/>
</dbReference>
<dbReference type="InterPro" id="IPR016071">
    <property type="entry name" value="Staphylococal_nuclease_OB-fold"/>
</dbReference>
<dbReference type="Proteomes" id="UP000236182">
    <property type="component" value="Unassembled WGS sequence"/>
</dbReference>
<evidence type="ECO:0000256" key="4">
    <source>
        <dbReference type="SAM" id="SignalP"/>
    </source>
</evidence>
<accession>A0A316WLB2</accession>
<keyword evidence="4" id="KW-0732">Signal</keyword>
<dbReference type="AlphaFoldDB" id="A0A316WLB2"/>
<evidence type="ECO:0000259" key="5">
    <source>
        <dbReference type="PROSITE" id="PS50830"/>
    </source>
</evidence>
<dbReference type="SUPFAM" id="SSF50199">
    <property type="entry name" value="Staphylococcal nuclease"/>
    <property type="match status" value="1"/>
</dbReference>
<dbReference type="RefSeq" id="WP_109624034.1">
    <property type="nucleotide sequence ID" value="NZ_PPEI02000012.1"/>
</dbReference>
<sequence>MKKTITILLLVMNLSGLYSQVNAKVISIKDGDTVVVLDKFNTQITLRLAEVDCPESGQPFGKNAKQFTSSQIYGKQIIFYKVSADRYGRTIAKVYYDNGKYLSSEIIKNGFGWWYFRYSNDERLGILEKKAKTLKIGLWSDIKAVSPWEWRSSNNYKY</sequence>
<evidence type="ECO:0000313" key="6">
    <source>
        <dbReference type="EMBL" id="PWN59230.1"/>
    </source>
</evidence>
<keyword evidence="2" id="KW-0255">Endonuclease</keyword>
<protein>
    <submittedName>
        <fullName evidence="6">Nuclease</fullName>
    </submittedName>
</protein>
<keyword evidence="1" id="KW-0540">Nuclease</keyword>
<feature type="signal peptide" evidence="4">
    <location>
        <begin position="1"/>
        <end position="23"/>
    </location>
</feature>
<gene>
    <name evidence="6" type="ORF">C1638_021725</name>
</gene>
<organism evidence="6 7">
    <name type="scientific">Chryseobacterium oncorhynchi</name>
    <dbReference type="NCBI Taxonomy" id="741074"/>
    <lineage>
        <taxon>Bacteria</taxon>
        <taxon>Pseudomonadati</taxon>
        <taxon>Bacteroidota</taxon>
        <taxon>Flavobacteriia</taxon>
        <taxon>Flavobacteriales</taxon>
        <taxon>Weeksellaceae</taxon>
        <taxon>Chryseobacterium group</taxon>
        <taxon>Chryseobacterium</taxon>
    </lineage>
</organism>
<evidence type="ECO:0000256" key="2">
    <source>
        <dbReference type="ARBA" id="ARBA00022759"/>
    </source>
</evidence>
<dbReference type="SMART" id="SM00318">
    <property type="entry name" value="SNc"/>
    <property type="match status" value="1"/>
</dbReference>
<feature type="chain" id="PRO_5016233668" evidence="4">
    <location>
        <begin position="24"/>
        <end position="158"/>
    </location>
</feature>
<evidence type="ECO:0000256" key="1">
    <source>
        <dbReference type="ARBA" id="ARBA00022722"/>
    </source>
</evidence>
<keyword evidence="7" id="KW-1185">Reference proteome</keyword>
<dbReference type="InterPro" id="IPR035437">
    <property type="entry name" value="SNase_OB-fold_sf"/>
</dbReference>
<dbReference type="GO" id="GO:0003676">
    <property type="term" value="F:nucleic acid binding"/>
    <property type="evidence" value="ECO:0007669"/>
    <property type="project" value="InterPro"/>
</dbReference>
<dbReference type="InterPro" id="IPR002071">
    <property type="entry name" value="Thermonucl_AS"/>
</dbReference>
<dbReference type="PROSITE" id="PS50830">
    <property type="entry name" value="TNASE_3"/>
    <property type="match status" value="1"/>
</dbReference>
<dbReference type="PROSITE" id="PS01123">
    <property type="entry name" value="TNASE_1"/>
    <property type="match status" value="1"/>
</dbReference>
<dbReference type="Gene3D" id="2.40.50.90">
    <property type="match status" value="1"/>
</dbReference>
<name>A0A316WLB2_9FLAO</name>
<keyword evidence="3" id="KW-0378">Hydrolase</keyword>
<reference evidence="6" key="1">
    <citation type="submission" date="2018-04" db="EMBL/GenBank/DDBJ databases">
        <title>Draft Genome Sequences of Chryseobacterium lactis NCTC11390T isolated from milk, Chryseobacterium oncorhynchi 701B-08T from rainbow trout, and Chryseobacterium viscerum 687B-08T from diseased fish.</title>
        <authorList>
            <person name="Jeong J.-J."/>
            <person name="Lee Y.J."/>
            <person name="Pathiraja D."/>
            <person name="Park B."/>
            <person name="Choi I.-G."/>
            <person name="Kim K.D."/>
        </authorList>
    </citation>
    <scope>NUCLEOTIDE SEQUENCE [LARGE SCALE GENOMIC DNA]</scope>
    <source>
        <strain evidence="6">701B-08</strain>
    </source>
</reference>
<dbReference type="EMBL" id="PPEI02000012">
    <property type="protein sequence ID" value="PWN59230.1"/>
    <property type="molecule type" value="Genomic_DNA"/>
</dbReference>
<dbReference type="OrthoDB" id="9805504at2"/>
<dbReference type="PANTHER" id="PTHR12302:SF3">
    <property type="entry name" value="SERINE_THREONINE-PROTEIN KINASE 31"/>
    <property type="match status" value="1"/>
</dbReference>